<keyword evidence="3" id="KW-1185">Reference proteome</keyword>
<dbReference type="RefSeq" id="XP_037161649.1">
    <property type="nucleotide sequence ID" value="XM_037311493.1"/>
</dbReference>
<reference evidence="2 3" key="1">
    <citation type="journal article" date="2020" name="Genomics">
        <title>Complete, high-quality genomes from long-read metagenomic sequencing of two wolf lichen thalli reveals enigmatic genome architecture.</title>
        <authorList>
            <person name="McKenzie S.K."/>
            <person name="Walston R.F."/>
            <person name="Allen J.L."/>
        </authorList>
    </citation>
    <scope>NUCLEOTIDE SEQUENCE [LARGE SCALE GENOMIC DNA]</scope>
    <source>
        <strain evidence="2">WasteWater2</strain>
    </source>
</reference>
<dbReference type="GeneID" id="59291254"/>
<feature type="compositionally biased region" description="Basic and acidic residues" evidence="1">
    <location>
        <begin position="1"/>
        <end position="10"/>
    </location>
</feature>
<dbReference type="EMBL" id="JACCJC010000050">
    <property type="protein sequence ID" value="KAF6232220.1"/>
    <property type="molecule type" value="Genomic_DNA"/>
</dbReference>
<evidence type="ECO:0000313" key="3">
    <source>
        <dbReference type="Proteomes" id="UP000578531"/>
    </source>
</evidence>
<feature type="region of interest" description="Disordered" evidence="1">
    <location>
        <begin position="195"/>
        <end position="215"/>
    </location>
</feature>
<sequence length="215" mass="23427">MIKGTDERNKNLYGKSEQSSSLRPAHLPSHEHSHRSWRMGSQIPQMQKPSEPNTSENPSAMRAPPLLAPSPIPLVEWSLIVNKSLPHDKLIQLPGPISESILMSSDSPSAIVAGRQHGPKSIRESFHFQTHSASIPISLAQLILGSVALPQDNGTLATIYPACRIHAQPLLLQIRGHYATSPDFCNGARFLEHSSPHVGRNLGSPEENVPDGEGF</sequence>
<feature type="compositionally biased region" description="Polar residues" evidence="1">
    <location>
        <begin position="42"/>
        <end position="58"/>
    </location>
</feature>
<accession>A0A8H6L1P3</accession>
<name>A0A8H6L1P3_9LECA</name>
<organism evidence="2 3">
    <name type="scientific">Letharia columbiana</name>
    <dbReference type="NCBI Taxonomy" id="112416"/>
    <lineage>
        <taxon>Eukaryota</taxon>
        <taxon>Fungi</taxon>
        <taxon>Dikarya</taxon>
        <taxon>Ascomycota</taxon>
        <taxon>Pezizomycotina</taxon>
        <taxon>Lecanoromycetes</taxon>
        <taxon>OSLEUM clade</taxon>
        <taxon>Lecanoromycetidae</taxon>
        <taxon>Lecanorales</taxon>
        <taxon>Lecanorineae</taxon>
        <taxon>Parmeliaceae</taxon>
        <taxon>Letharia</taxon>
    </lineage>
</organism>
<dbReference type="AlphaFoldDB" id="A0A8H6L1P3"/>
<proteinExistence type="predicted"/>
<feature type="region of interest" description="Disordered" evidence="1">
    <location>
        <begin position="1"/>
        <end position="64"/>
    </location>
</feature>
<gene>
    <name evidence="2" type="ORF">HO173_009603</name>
</gene>
<evidence type="ECO:0000313" key="2">
    <source>
        <dbReference type="EMBL" id="KAF6232220.1"/>
    </source>
</evidence>
<dbReference type="Proteomes" id="UP000578531">
    <property type="component" value="Unassembled WGS sequence"/>
</dbReference>
<protein>
    <submittedName>
        <fullName evidence="2">Uncharacterized protein</fullName>
    </submittedName>
</protein>
<evidence type="ECO:0000256" key="1">
    <source>
        <dbReference type="SAM" id="MobiDB-lite"/>
    </source>
</evidence>
<comment type="caution">
    <text evidence="2">The sequence shown here is derived from an EMBL/GenBank/DDBJ whole genome shotgun (WGS) entry which is preliminary data.</text>
</comment>